<name>A0A0A9BPC7_ARUDO</name>
<protein>
    <submittedName>
        <fullName evidence="2">Uncharacterized protein</fullName>
    </submittedName>
</protein>
<keyword evidence="1" id="KW-0732">Signal</keyword>
<accession>A0A0A9BPC7</accession>
<dbReference type="EMBL" id="GBRH01233862">
    <property type="protein sequence ID" value="JAD64033.1"/>
    <property type="molecule type" value="Transcribed_RNA"/>
</dbReference>
<evidence type="ECO:0000313" key="2">
    <source>
        <dbReference type="EMBL" id="JAD64033.1"/>
    </source>
</evidence>
<feature type="signal peptide" evidence="1">
    <location>
        <begin position="1"/>
        <end position="20"/>
    </location>
</feature>
<organism evidence="2">
    <name type="scientific">Arundo donax</name>
    <name type="common">Giant reed</name>
    <name type="synonym">Donax arundinaceus</name>
    <dbReference type="NCBI Taxonomy" id="35708"/>
    <lineage>
        <taxon>Eukaryota</taxon>
        <taxon>Viridiplantae</taxon>
        <taxon>Streptophyta</taxon>
        <taxon>Embryophyta</taxon>
        <taxon>Tracheophyta</taxon>
        <taxon>Spermatophyta</taxon>
        <taxon>Magnoliopsida</taxon>
        <taxon>Liliopsida</taxon>
        <taxon>Poales</taxon>
        <taxon>Poaceae</taxon>
        <taxon>PACMAD clade</taxon>
        <taxon>Arundinoideae</taxon>
        <taxon>Arundineae</taxon>
        <taxon>Arundo</taxon>
    </lineage>
</organism>
<dbReference type="AlphaFoldDB" id="A0A0A9BPC7"/>
<sequence>MIQFRTRCLWLRWWRRPCSAGVGAGDVEGALRFLGPPPPPVVLLFSASTYRCAAAAAVRPWWCT</sequence>
<reference evidence="2" key="1">
    <citation type="submission" date="2014-09" db="EMBL/GenBank/DDBJ databases">
        <authorList>
            <person name="Magalhaes I.L.F."/>
            <person name="Oliveira U."/>
            <person name="Santos F.R."/>
            <person name="Vidigal T.H.D.A."/>
            <person name="Brescovit A.D."/>
            <person name="Santos A.J."/>
        </authorList>
    </citation>
    <scope>NUCLEOTIDE SEQUENCE</scope>
    <source>
        <tissue evidence="2">Shoot tissue taken approximately 20 cm above the soil surface</tissue>
    </source>
</reference>
<evidence type="ECO:0000256" key="1">
    <source>
        <dbReference type="SAM" id="SignalP"/>
    </source>
</evidence>
<reference evidence="2" key="2">
    <citation type="journal article" date="2015" name="Data Brief">
        <title>Shoot transcriptome of the giant reed, Arundo donax.</title>
        <authorList>
            <person name="Barrero R.A."/>
            <person name="Guerrero F.D."/>
            <person name="Moolhuijzen P."/>
            <person name="Goolsby J.A."/>
            <person name="Tidwell J."/>
            <person name="Bellgard S.E."/>
            <person name="Bellgard M.I."/>
        </authorList>
    </citation>
    <scope>NUCLEOTIDE SEQUENCE</scope>
    <source>
        <tissue evidence="2">Shoot tissue taken approximately 20 cm above the soil surface</tissue>
    </source>
</reference>
<proteinExistence type="predicted"/>
<feature type="chain" id="PRO_5002063016" evidence="1">
    <location>
        <begin position="21"/>
        <end position="64"/>
    </location>
</feature>